<dbReference type="RefSeq" id="WP_125003111.1">
    <property type="nucleotide sequence ID" value="NZ_BHYK01000017.1"/>
</dbReference>
<evidence type="ECO:0000313" key="2">
    <source>
        <dbReference type="EMBL" id="GCD11359.1"/>
    </source>
</evidence>
<dbReference type="InterPro" id="IPR008928">
    <property type="entry name" value="6-hairpin_glycosidase_sf"/>
</dbReference>
<accession>A0A401UP92</accession>
<protein>
    <recommendedName>
        <fullName evidence="1">D-glucuronyl C5-epimerase C-terminal domain-containing protein</fullName>
    </recommendedName>
</protein>
<comment type="caution">
    <text evidence="2">The sequence shown here is derived from an EMBL/GenBank/DDBJ whole genome shotgun (WGS) entry which is preliminary data.</text>
</comment>
<dbReference type="InterPro" id="IPR039721">
    <property type="entry name" value="C5-epimerase"/>
</dbReference>
<dbReference type="OrthoDB" id="7888928at2"/>
<dbReference type="EMBL" id="BHYK01000017">
    <property type="protein sequence ID" value="GCD11359.1"/>
    <property type="molecule type" value="Genomic_DNA"/>
</dbReference>
<dbReference type="PANTHER" id="PTHR13174:SF3">
    <property type="entry name" value="D-GLUCURONYL C5-EPIMERASE"/>
    <property type="match status" value="1"/>
</dbReference>
<feature type="domain" description="D-glucuronyl C5-epimerase C-terminal" evidence="1">
    <location>
        <begin position="112"/>
        <end position="294"/>
    </location>
</feature>
<dbReference type="GO" id="GO:0005975">
    <property type="term" value="P:carbohydrate metabolic process"/>
    <property type="evidence" value="ECO:0007669"/>
    <property type="project" value="InterPro"/>
</dbReference>
<dbReference type="Pfam" id="PF06662">
    <property type="entry name" value="C5-epim_C"/>
    <property type="match status" value="1"/>
</dbReference>
<reference evidence="2 3" key="1">
    <citation type="submission" date="2018-11" db="EMBL/GenBank/DDBJ databases">
        <title>Genome sequencing and assembly of Clostridium tagluense strain A121.</title>
        <authorList>
            <person name="Murakami T."/>
            <person name="Segawa T."/>
            <person name="Shcherbakova V.A."/>
            <person name="Mori H."/>
            <person name="Yoshimura Y."/>
        </authorList>
    </citation>
    <scope>NUCLEOTIDE SEQUENCE [LARGE SCALE GENOMIC DNA]</scope>
    <source>
        <strain evidence="2 3">A121</strain>
    </source>
</reference>
<dbReference type="Proteomes" id="UP000287872">
    <property type="component" value="Unassembled WGS sequence"/>
</dbReference>
<dbReference type="PANTHER" id="PTHR13174">
    <property type="entry name" value="D-GLUCURONYL C5-EPIMERASE"/>
    <property type="match status" value="1"/>
</dbReference>
<dbReference type="InterPro" id="IPR010598">
    <property type="entry name" value="C5-epim_C"/>
</dbReference>
<dbReference type="SUPFAM" id="SSF48208">
    <property type="entry name" value="Six-hairpin glycosidases"/>
    <property type="match status" value="1"/>
</dbReference>
<keyword evidence="3" id="KW-1185">Reference proteome</keyword>
<name>A0A401UP92_9CLOT</name>
<dbReference type="GO" id="GO:0047464">
    <property type="term" value="F:heparosan-N-sulfate-glucuronate 5-epimerase activity"/>
    <property type="evidence" value="ECO:0007669"/>
    <property type="project" value="InterPro"/>
</dbReference>
<evidence type="ECO:0000259" key="1">
    <source>
        <dbReference type="Pfam" id="PF06662"/>
    </source>
</evidence>
<dbReference type="AlphaFoldDB" id="A0A401UP92"/>
<organism evidence="2 3">
    <name type="scientific">Clostridium tagluense</name>
    <dbReference type="NCBI Taxonomy" id="360422"/>
    <lineage>
        <taxon>Bacteria</taxon>
        <taxon>Bacillati</taxon>
        <taxon>Bacillota</taxon>
        <taxon>Clostridia</taxon>
        <taxon>Eubacteriales</taxon>
        <taxon>Clostridiaceae</taxon>
        <taxon>Clostridium</taxon>
    </lineage>
</organism>
<gene>
    <name evidence="2" type="ORF">Ctaglu_29820</name>
</gene>
<evidence type="ECO:0000313" key="3">
    <source>
        <dbReference type="Proteomes" id="UP000287872"/>
    </source>
</evidence>
<dbReference type="GO" id="GO:0015012">
    <property type="term" value="P:heparan sulfate proteoglycan biosynthetic process"/>
    <property type="evidence" value="ECO:0007669"/>
    <property type="project" value="InterPro"/>
</dbReference>
<sequence>MNILQMVKAYGSLIFGKQDYWHPDMIANKNCSLKKIDQYYVDTKPKHNYIGKMDENNIPLLEMDGTYYYFPVTIAQYALGNFDKYIETKDKKYFDVVIICAEWFVSNLQETSKGVYGYANDYDKMTYGLHKPWLSSLSQGQPMSVLARCYSVTKDKRYLDVCEKLLISFEVKSEDKGVLALLSNGYFYEEYPSKEPSFVLNGLIFSLWGLLDFNIVSNNKKALELYNKGEKTLCDNLTLFNIRGIKWSRYDLYNFKIHNITSIFYHKLHIEQLKSMYTLTNNDLYREYYIAWEKSKNNIIIYIIATLYKIAHKLSVRNQSNYVPSISDK</sequence>
<proteinExistence type="predicted"/>
<dbReference type="Gene3D" id="1.50.10.20">
    <property type="match status" value="1"/>
</dbReference>